<accession>A0A0A9WT12</accession>
<dbReference type="AlphaFoldDB" id="A0A0A9WT12"/>
<proteinExistence type="predicted"/>
<evidence type="ECO:0000313" key="1">
    <source>
        <dbReference type="EMBL" id="JAG07995.1"/>
    </source>
</evidence>
<reference evidence="1" key="1">
    <citation type="journal article" date="2014" name="PLoS ONE">
        <title>Transcriptome-Based Identification of ABC Transporters in the Western Tarnished Plant Bug Lygus hesperus.</title>
        <authorList>
            <person name="Hull J.J."/>
            <person name="Chaney K."/>
            <person name="Geib S.M."/>
            <person name="Fabrick J.A."/>
            <person name="Brent C.S."/>
            <person name="Walsh D."/>
            <person name="Lavine L.C."/>
        </authorList>
    </citation>
    <scope>NUCLEOTIDE SEQUENCE</scope>
</reference>
<dbReference type="EMBL" id="GBHO01035609">
    <property type="protein sequence ID" value="JAG07995.1"/>
    <property type="molecule type" value="Transcribed_RNA"/>
</dbReference>
<organism evidence="1">
    <name type="scientific">Lygus hesperus</name>
    <name type="common">Western plant bug</name>
    <dbReference type="NCBI Taxonomy" id="30085"/>
    <lineage>
        <taxon>Eukaryota</taxon>
        <taxon>Metazoa</taxon>
        <taxon>Ecdysozoa</taxon>
        <taxon>Arthropoda</taxon>
        <taxon>Hexapoda</taxon>
        <taxon>Insecta</taxon>
        <taxon>Pterygota</taxon>
        <taxon>Neoptera</taxon>
        <taxon>Paraneoptera</taxon>
        <taxon>Hemiptera</taxon>
        <taxon>Heteroptera</taxon>
        <taxon>Panheteroptera</taxon>
        <taxon>Cimicomorpha</taxon>
        <taxon>Miridae</taxon>
        <taxon>Mirini</taxon>
        <taxon>Lygus</taxon>
    </lineage>
</organism>
<evidence type="ECO:0000313" key="2">
    <source>
        <dbReference type="EMBL" id="JAP97912.1"/>
    </source>
</evidence>
<gene>
    <name evidence="1" type="ORF">CM83_101504</name>
    <name evidence="2" type="ORF">g.15404</name>
</gene>
<name>A0A0A9WT12_LYGHE</name>
<reference evidence="1" key="2">
    <citation type="submission" date="2014-07" db="EMBL/GenBank/DDBJ databases">
        <authorList>
            <person name="Hull J."/>
        </authorList>
    </citation>
    <scope>NUCLEOTIDE SEQUENCE</scope>
</reference>
<protein>
    <submittedName>
        <fullName evidence="1">Uncharacterized protein</fullName>
    </submittedName>
</protein>
<reference evidence="2" key="3">
    <citation type="journal article" date="2016" name="Gigascience">
        <title>De novo construction of an expanded transcriptome assembly for the western tarnished plant bug, Lygus hesperus.</title>
        <authorList>
            <person name="Tassone E.E."/>
            <person name="Geib S.M."/>
            <person name="Hall B."/>
            <person name="Fabrick J.A."/>
            <person name="Brent C.S."/>
            <person name="Hull J.J."/>
        </authorList>
    </citation>
    <scope>NUCLEOTIDE SEQUENCE</scope>
</reference>
<dbReference type="EMBL" id="GDHC01020716">
    <property type="protein sequence ID" value="JAP97912.1"/>
    <property type="molecule type" value="Transcribed_RNA"/>
</dbReference>
<sequence length="201" mass="21787">MCSLPRTILATTYLRSPSASMPLRMLGVPTSIAPPLFSPPPTYFGVFASSIGAVHASPILVPLVRVMLLGTHVRPSSHSHHSLHLHPLSQLHLHCLVSLSHLLHSSLCSTVSVETLSLMRWRLRTGFPRPDATTTVRRLVFLTPILGSISVVAPHLLCLSPTYLLPVSTRNPLSPLLADSYSPSTLSYPLGDLCAQVCPHM</sequence>